<dbReference type="OrthoDB" id="10576874at2759"/>
<feature type="signal peptide" evidence="2">
    <location>
        <begin position="1"/>
        <end position="23"/>
    </location>
</feature>
<accession>A0A7I4YPI3</accession>
<name>A0A7I4YPI3_HAECO</name>
<dbReference type="Proteomes" id="UP000025227">
    <property type="component" value="Unplaced"/>
</dbReference>
<evidence type="ECO:0000256" key="1">
    <source>
        <dbReference type="SAM" id="MobiDB-lite"/>
    </source>
</evidence>
<evidence type="ECO:0000256" key="2">
    <source>
        <dbReference type="SAM" id="SignalP"/>
    </source>
</evidence>
<keyword evidence="3" id="KW-1185">Reference proteome</keyword>
<feature type="compositionally biased region" description="Polar residues" evidence="1">
    <location>
        <begin position="192"/>
        <end position="207"/>
    </location>
</feature>
<feature type="compositionally biased region" description="Low complexity" evidence="1">
    <location>
        <begin position="61"/>
        <end position="88"/>
    </location>
</feature>
<feature type="region of interest" description="Disordered" evidence="1">
    <location>
        <begin position="24"/>
        <end position="217"/>
    </location>
</feature>
<feature type="chain" id="PRO_5029519458" evidence="2">
    <location>
        <begin position="24"/>
        <end position="255"/>
    </location>
</feature>
<feature type="compositionally biased region" description="Polar residues" evidence="1">
    <location>
        <begin position="144"/>
        <end position="169"/>
    </location>
</feature>
<dbReference type="OMA" id="SPFEANT"/>
<feature type="compositionally biased region" description="Low complexity" evidence="1">
    <location>
        <begin position="170"/>
        <end position="181"/>
    </location>
</feature>
<evidence type="ECO:0000313" key="3">
    <source>
        <dbReference type="Proteomes" id="UP000025227"/>
    </source>
</evidence>
<feature type="compositionally biased region" description="Low complexity" evidence="1">
    <location>
        <begin position="126"/>
        <end position="136"/>
    </location>
</feature>
<protein>
    <submittedName>
        <fullName evidence="4">Secreted protein</fullName>
    </submittedName>
</protein>
<proteinExistence type="predicted"/>
<organism evidence="3 4">
    <name type="scientific">Haemonchus contortus</name>
    <name type="common">Barber pole worm</name>
    <dbReference type="NCBI Taxonomy" id="6289"/>
    <lineage>
        <taxon>Eukaryota</taxon>
        <taxon>Metazoa</taxon>
        <taxon>Ecdysozoa</taxon>
        <taxon>Nematoda</taxon>
        <taxon>Chromadorea</taxon>
        <taxon>Rhabditida</taxon>
        <taxon>Rhabditina</taxon>
        <taxon>Rhabditomorpha</taxon>
        <taxon>Strongyloidea</taxon>
        <taxon>Trichostrongylidae</taxon>
        <taxon>Haemonchus</taxon>
    </lineage>
</organism>
<keyword evidence="2" id="KW-0732">Signal</keyword>
<reference evidence="4" key="1">
    <citation type="submission" date="2020-12" db="UniProtKB">
        <authorList>
            <consortium name="WormBaseParasite"/>
        </authorList>
    </citation>
    <scope>IDENTIFICATION</scope>
    <source>
        <strain evidence="4">MHco3</strain>
    </source>
</reference>
<dbReference type="WBParaSite" id="HCON_00123990-00001">
    <property type="protein sequence ID" value="HCON_00123990-00001"/>
    <property type="gene ID" value="HCON_00123990"/>
</dbReference>
<sequence length="255" mass="26307">MLASRFQYVIAVVFILYTGGISAKREEPNSRPGSYSEEDAAASATDDYRGNHALNRNYLPETTTSGSTTSTSMTSTTEENSTPTITSTDGPSPERTTAGEGGKASGLTTPKEKPSPFEANTPGKGSNSSESSTSDYRSGEFKPTTPNGKSNSSELTTSDGQSVSTNWTISNNASGSSESTSPVGRPDKDSNSTDGVTTTPGKGSNLSEFAEPKGGPNLIAIVSGESVASGSQQSDSASAIGFSLLTVVLTKLILW</sequence>
<evidence type="ECO:0000313" key="4">
    <source>
        <dbReference type="WBParaSite" id="HCON_00123990-00001"/>
    </source>
</evidence>
<dbReference type="AlphaFoldDB" id="A0A7I4YPI3"/>